<evidence type="ECO:0000259" key="2">
    <source>
        <dbReference type="SMART" id="SM00065"/>
    </source>
</evidence>
<accession>A0ABV3ZIV1</accession>
<dbReference type="SUPFAM" id="SSF55781">
    <property type="entry name" value="GAF domain-like"/>
    <property type="match status" value="1"/>
</dbReference>
<evidence type="ECO:0000313" key="4">
    <source>
        <dbReference type="Proteomes" id="UP001560573"/>
    </source>
</evidence>
<dbReference type="Gene3D" id="3.30.450.40">
    <property type="match status" value="1"/>
</dbReference>
<organism evidence="3 4">
    <name type="scientific">Danxiaibacter flavus</name>
    <dbReference type="NCBI Taxonomy" id="3049108"/>
    <lineage>
        <taxon>Bacteria</taxon>
        <taxon>Pseudomonadati</taxon>
        <taxon>Bacteroidota</taxon>
        <taxon>Chitinophagia</taxon>
        <taxon>Chitinophagales</taxon>
        <taxon>Chitinophagaceae</taxon>
        <taxon>Danxiaibacter</taxon>
    </lineage>
</organism>
<dbReference type="InterPro" id="IPR003018">
    <property type="entry name" value="GAF"/>
</dbReference>
<feature type="compositionally biased region" description="Basic and acidic residues" evidence="1">
    <location>
        <begin position="1"/>
        <end position="12"/>
    </location>
</feature>
<sequence length="359" mass="40601">MNSDDFLQHTRESAVNGQREQQLGGENYRFNMGQVPIQIEAKQNTTNKYLTLFNNMEQGFCIIEVLFDDAGTAIDYRFLETNPVFEKQTGLQNAIGKTIKELEPGQEEHWFQIYGDVVKTGKSVHFENEASNLIGGVWYEVFAVPIDKPEKKQVAVFFNDITERKKAEDRHAFLIKLNEALRQIGDAVQVQAVAADLLGEHLKANQSHYGEVVGDYVYINHSYGDGLPAMTGKFRHQDFGECMVDGYCAGKVQVSYDTTTDPVISGAERAVLALANKGAYIAVPLVKKGEWVAILAVHNIKPRRWKQSEIDLVQEVAERTWEAVERAKAEELLTRELEDTKKLQQFSNRVIEENNIEAL</sequence>
<protein>
    <submittedName>
        <fullName evidence="3">GAF domain-containing protein</fullName>
    </submittedName>
</protein>
<dbReference type="Pfam" id="PF01590">
    <property type="entry name" value="GAF"/>
    <property type="match status" value="1"/>
</dbReference>
<comment type="caution">
    <text evidence="3">The sequence shown here is derived from an EMBL/GenBank/DDBJ whole genome shotgun (WGS) entry which is preliminary data.</text>
</comment>
<dbReference type="SMART" id="SM00065">
    <property type="entry name" value="GAF"/>
    <property type="match status" value="1"/>
</dbReference>
<keyword evidence="4" id="KW-1185">Reference proteome</keyword>
<proteinExistence type="predicted"/>
<dbReference type="Gene3D" id="3.30.450.20">
    <property type="entry name" value="PAS domain"/>
    <property type="match status" value="1"/>
</dbReference>
<reference evidence="3 4" key="1">
    <citation type="submission" date="2023-07" db="EMBL/GenBank/DDBJ databases">
        <authorList>
            <person name="Lian W.-H."/>
        </authorList>
    </citation>
    <scope>NUCLEOTIDE SEQUENCE [LARGE SCALE GENOMIC DNA]</scope>
    <source>
        <strain evidence="3 4">SYSU DXS3180</strain>
    </source>
</reference>
<gene>
    <name evidence="3" type="ORF">QTN47_20035</name>
</gene>
<dbReference type="EMBL" id="JAULBC010000007">
    <property type="protein sequence ID" value="MEX6689807.1"/>
    <property type="molecule type" value="Genomic_DNA"/>
</dbReference>
<dbReference type="NCBIfam" id="TIGR00229">
    <property type="entry name" value="sensory_box"/>
    <property type="match status" value="1"/>
</dbReference>
<dbReference type="Proteomes" id="UP001560573">
    <property type="component" value="Unassembled WGS sequence"/>
</dbReference>
<dbReference type="InterPro" id="IPR029016">
    <property type="entry name" value="GAF-like_dom_sf"/>
</dbReference>
<evidence type="ECO:0000313" key="3">
    <source>
        <dbReference type="EMBL" id="MEX6689807.1"/>
    </source>
</evidence>
<dbReference type="SUPFAM" id="SSF55785">
    <property type="entry name" value="PYP-like sensor domain (PAS domain)"/>
    <property type="match status" value="1"/>
</dbReference>
<dbReference type="RefSeq" id="WP_369331215.1">
    <property type="nucleotide sequence ID" value="NZ_JAULBC010000007.1"/>
</dbReference>
<dbReference type="Pfam" id="PF08448">
    <property type="entry name" value="PAS_4"/>
    <property type="match status" value="1"/>
</dbReference>
<dbReference type="InterPro" id="IPR035965">
    <property type="entry name" value="PAS-like_dom_sf"/>
</dbReference>
<dbReference type="InterPro" id="IPR013656">
    <property type="entry name" value="PAS_4"/>
</dbReference>
<evidence type="ECO:0000256" key="1">
    <source>
        <dbReference type="SAM" id="MobiDB-lite"/>
    </source>
</evidence>
<feature type="region of interest" description="Disordered" evidence="1">
    <location>
        <begin position="1"/>
        <end position="20"/>
    </location>
</feature>
<dbReference type="InterPro" id="IPR000014">
    <property type="entry name" value="PAS"/>
</dbReference>
<feature type="domain" description="GAF" evidence="2">
    <location>
        <begin position="172"/>
        <end position="334"/>
    </location>
</feature>
<name>A0ABV3ZIV1_9BACT</name>